<proteinExistence type="predicted"/>
<gene>
    <name evidence="2" type="ORF">ZHAS_00021658</name>
</gene>
<dbReference type="Proteomes" id="UP000030765">
    <property type="component" value="Unassembled WGS sequence"/>
</dbReference>
<name>A0A084WT05_ANOSI</name>
<evidence type="ECO:0000256" key="1">
    <source>
        <dbReference type="SAM" id="MobiDB-lite"/>
    </source>
</evidence>
<reference evidence="2 4" key="1">
    <citation type="journal article" date="2014" name="BMC Genomics">
        <title>Genome sequence of Anopheles sinensis provides insight into genetics basis of mosquito competence for malaria parasites.</title>
        <authorList>
            <person name="Zhou D."/>
            <person name="Zhang D."/>
            <person name="Ding G."/>
            <person name="Shi L."/>
            <person name="Hou Q."/>
            <person name="Ye Y."/>
            <person name="Xu Y."/>
            <person name="Zhou H."/>
            <person name="Xiong C."/>
            <person name="Li S."/>
            <person name="Yu J."/>
            <person name="Hong S."/>
            <person name="Yu X."/>
            <person name="Zou P."/>
            <person name="Chen C."/>
            <person name="Chang X."/>
            <person name="Wang W."/>
            <person name="Lv Y."/>
            <person name="Sun Y."/>
            <person name="Ma L."/>
            <person name="Shen B."/>
            <person name="Zhu C."/>
        </authorList>
    </citation>
    <scope>NUCLEOTIDE SEQUENCE [LARGE SCALE GENOMIC DNA]</scope>
</reference>
<reference evidence="3" key="2">
    <citation type="submission" date="2020-05" db="UniProtKB">
        <authorList>
            <consortium name="EnsemblMetazoa"/>
        </authorList>
    </citation>
    <scope>IDENTIFICATION</scope>
</reference>
<dbReference type="EMBL" id="ATLV01026789">
    <property type="status" value="NOT_ANNOTATED_CDS"/>
    <property type="molecule type" value="Genomic_DNA"/>
</dbReference>
<keyword evidence="4" id="KW-1185">Reference proteome</keyword>
<feature type="region of interest" description="Disordered" evidence="1">
    <location>
        <begin position="1"/>
        <end position="23"/>
    </location>
</feature>
<evidence type="ECO:0000313" key="2">
    <source>
        <dbReference type="EMBL" id="KFB53349.1"/>
    </source>
</evidence>
<organism evidence="2">
    <name type="scientific">Anopheles sinensis</name>
    <name type="common">Mosquito</name>
    <dbReference type="NCBI Taxonomy" id="74873"/>
    <lineage>
        <taxon>Eukaryota</taxon>
        <taxon>Metazoa</taxon>
        <taxon>Ecdysozoa</taxon>
        <taxon>Arthropoda</taxon>
        <taxon>Hexapoda</taxon>
        <taxon>Insecta</taxon>
        <taxon>Pterygota</taxon>
        <taxon>Neoptera</taxon>
        <taxon>Endopterygota</taxon>
        <taxon>Diptera</taxon>
        <taxon>Nematocera</taxon>
        <taxon>Culicoidea</taxon>
        <taxon>Culicidae</taxon>
        <taxon>Anophelinae</taxon>
        <taxon>Anopheles</taxon>
    </lineage>
</organism>
<protein>
    <submittedName>
        <fullName evidence="2 3">Putative tRNA-dihydrouridine synthase</fullName>
    </submittedName>
</protein>
<dbReference type="EMBL" id="KE525419">
    <property type="protein sequence ID" value="KFB53349.1"/>
    <property type="molecule type" value="Genomic_DNA"/>
</dbReference>
<evidence type="ECO:0000313" key="3">
    <source>
        <dbReference type="EnsemblMetazoa" id="ASIC021658-PA"/>
    </source>
</evidence>
<sequence length="163" mass="17404">MVDEVNPSSNMPAGRPAEVASETRLTARTPTPLHGCAIAQPKHASALFAHVGACSGLTFLPGCVLPASFSVYARSVNERPPPSAPSLRLIKASQTGMFFRGADEGNRASHRHMDTRSRYFVCLSHRRSPPSSFGTGASLRHHSGNGLPAFWSMILNPKARVAA</sequence>
<dbReference type="EnsemblMetazoa" id="ASIC021658-RA">
    <property type="protein sequence ID" value="ASIC021658-PA"/>
    <property type="gene ID" value="ASIC021658"/>
</dbReference>
<evidence type="ECO:0000313" key="4">
    <source>
        <dbReference type="Proteomes" id="UP000030765"/>
    </source>
</evidence>
<dbReference type="VEuPathDB" id="VectorBase:ASIC021658"/>
<accession>A0A084WT05</accession>
<feature type="compositionally biased region" description="Polar residues" evidence="1">
    <location>
        <begin position="1"/>
        <end position="11"/>
    </location>
</feature>
<dbReference type="AlphaFoldDB" id="A0A084WT05"/>